<comment type="caution">
    <text evidence="2">The sequence shown here is derived from an EMBL/GenBank/DDBJ whole genome shotgun (WGS) entry which is preliminary data.</text>
</comment>
<accession>A0AAD7E3C5</accession>
<feature type="compositionally biased region" description="Basic residues" evidence="1">
    <location>
        <begin position="37"/>
        <end position="51"/>
    </location>
</feature>
<proteinExistence type="predicted"/>
<evidence type="ECO:0000313" key="3">
    <source>
        <dbReference type="Proteomes" id="UP001219525"/>
    </source>
</evidence>
<dbReference type="AlphaFoldDB" id="A0AAD7E3C5"/>
<reference evidence="2" key="1">
    <citation type="submission" date="2023-03" db="EMBL/GenBank/DDBJ databases">
        <title>Massive genome expansion in bonnet fungi (Mycena s.s.) driven by repeated elements and novel gene families across ecological guilds.</title>
        <authorList>
            <consortium name="Lawrence Berkeley National Laboratory"/>
            <person name="Harder C.B."/>
            <person name="Miyauchi S."/>
            <person name="Viragh M."/>
            <person name="Kuo A."/>
            <person name="Thoen E."/>
            <person name="Andreopoulos B."/>
            <person name="Lu D."/>
            <person name="Skrede I."/>
            <person name="Drula E."/>
            <person name="Henrissat B."/>
            <person name="Morin E."/>
            <person name="Kohler A."/>
            <person name="Barry K."/>
            <person name="LaButti K."/>
            <person name="Morin E."/>
            <person name="Salamov A."/>
            <person name="Lipzen A."/>
            <person name="Mereny Z."/>
            <person name="Hegedus B."/>
            <person name="Baldrian P."/>
            <person name="Stursova M."/>
            <person name="Weitz H."/>
            <person name="Taylor A."/>
            <person name="Grigoriev I.V."/>
            <person name="Nagy L.G."/>
            <person name="Martin F."/>
            <person name="Kauserud H."/>
        </authorList>
    </citation>
    <scope>NUCLEOTIDE SEQUENCE</scope>
    <source>
        <strain evidence="2">9144</strain>
    </source>
</reference>
<evidence type="ECO:0000256" key="1">
    <source>
        <dbReference type="SAM" id="MobiDB-lite"/>
    </source>
</evidence>
<dbReference type="EMBL" id="JARJCW010000004">
    <property type="protein sequence ID" value="KAJ7226051.1"/>
    <property type="molecule type" value="Genomic_DNA"/>
</dbReference>
<protein>
    <submittedName>
        <fullName evidence="2">Uncharacterized protein</fullName>
    </submittedName>
</protein>
<organism evidence="2 3">
    <name type="scientific">Mycena pura</name>
    <dbReference type="NCBI Taxonomy" id="153505"/>
    <lineage>
        <taxon>Eukaryota</taxon>
        <taxon>Fungi</taxon>
        <taxon>Dikarya</taxon>
        <taxon>Basidiomycota</taxon>
        <taxon>Agaricomycotina</taxon>
        <taxon>Agaricomycetes</taxon>
        <taxon>Agaricomycetidae</taxon>
        <taxon>Agaricales</taxon>
        <taxon>Marasmiineae</taxon>
        <taxon>Mycenaceae</taxon>
        <taxon>Mycena</taxon>
    </lineage>
</organism>
<evidence type="ECO:0000313" key="2">
    <source>
        <dbReference type="EMBL" id="KAJ7226051.1"/>
    </source>
</evidence>
<keyword evidence="3" id="KW-1185">Reference proteome</keyword>
<sequence>MYRGGTAPPLPPPAAAAPATRRRRPCRRRLLDAELRQRRRRTAAAAARRRAAREARPAPGLALALAVLELAEQRHHERRGPALTRRGTPRALVAWYIPPASAHAALLAAHTPPLFI</sequence>
<dbReference type="Proteomes" id="UP001219525">
    <property type="component" value="Unassembled WGS sequence"/>
</dbReference>
<name>A0AAD7E3C5_9AGAR</name>
<gene>
    <name evidence="2" type="ORF">GGX14DRAFT_556802</name>
</gene>
<feature type="region of interest" description="Disordered" evidence="1">
    <location>
        <begin position="1"/>
        <end position="57"/>
    </location>
</feature>